<name>A0ACC2KAL8_PERAE</name>
<keyword evidence="2" id="KW-1185">Reference proteome</keyword>
<dbReference type="Proteomes" id="UP001234297">
    <property type="component" value="Chromosome 4"/>
</dbReference>
<comment type="caution">
    <text evidence="1">The sequence shown here is derived from an EMBL/GenBank/DDBJ whole genome shotgun (WGS) entry which is preliminary data.</text>
</comment>
<evidence type="ECO:0000313" key="2">
    <source>
        <dbReference type="Proteomes" id="UP001234297"/>
    </source>
</evidence>
<dbReference type="EMBL" id="CM056812">
    <property type="protein sequence ID" value="KAJ8618205.1"/>
    <property type="molecule type" value="Genomic_DNA"/>
</dbReference>
<organism evidence="1 2">
    <name type="scientific">Persea americana</name>
    <name type="common">Avocado</name>
    <dbReference type="NCBI Taxonomy" id="3435"/>
    <lineage>
        <taxon>Eukaryota</taxon>
        <taxon>Viridiplantae</taxon>
        <taxon>Streptophyta</taxon>
        <taxon>Embryophyta</taxon>
        <taxon>Tracheophyta</taxon>
        <taxon>Spermatophyta</taxon>
        <taxon>Magnoliopsida</taxon>
        <taxon>Magnoliidae</taxon>
        <taxon>Laurales</taxon>
        <taxon>Lauraceae</taxon>
        <taxon>Persea</taxon>
    </lineage>
</organism>
<sequence>MSLAHDLNQSNAIPIDPHCPQPNPSSNFYFLNFGTSDHESSLVDVLFYDGNILHLQLKSPVIILISLTIEHPLPPTPLSPPPLAVLQDEKESLGEIMAEKPIGLRL</sequence>
<protein>
    <submittedName>
        <fullName evidence="1">Uncharacterized protein</fullName>
    </submittedName>
</protein>
<evidence type="ECO:0000313" key="1">
    <source>
        <dbReference type="EMBL" id="KAJ8618205.1"/>
    </source>
</evidence>
<reference evidence="1 2" key="1">
    <citation type="journal article" date="2022" name="Hortic Res">
        <title>A haplotype resolved chromosomal level avocado genome allows analysis of novel avocado genes.</title>
        <authorList>
            <person name="Nath O."/>
            <person name="Fletcher S.J."/>
            <person name="Hayward A."/>
            <person name="Shaw L.M."/>
            <person name="Masouleh A.K."/>
            <person name="Furtado A."/>
            <person name="Henry R.J."/>
            <person name="Mitter N."/>
        </authorList>
    </citation>
    <scope>NUCLEOTIDE SEQUENCE [LARGE SCALE GENOMIC DNA]</scope>
    <source>
        <strain evidence="2">cv. Hass</strain>
    </source>
</reference>
<gene>
    <name evidence="1" type="ORF">MRB53_014391</name>
</gene>
<proteinExistence type="predicted"/>
<accession>A0ACC2KAL8</accession>